<evidence type="ECO:0000256" key="5">
    <source>
        <dbReference type="SAM" id="MobiDB-lite"/>
    </source>
</evidence>
<dbReference type="OMA" id="VTWEARS"/>
<keyword evidence="2 6" id="KW-0812">Transmembrane</keyword>
<evidence type="ECO:0000256" key="2">
    <source>
        <dbReference type="ARBA" id="ARBA00022692"/>
    </source>
</evidence>
<dbReference type="AlphaFoldDB" id="F4PHK9"/>
<evidence type="ECO:0000313" key="8">
    <source>
        <dbReference type="Proteomes" id="UP000007797"/>
    </source>
</evidence>
<feature type="transmembrane region" description="Helical" evidence="6">
    <location>
        <begin position="87"/>
        <end position="107"/>
    </location>
</feature>
<keyword evidence="4 6" id="KW-0472">Membrane</keyword>
<evidence type="ECO:0000313" key="7">
    <source>
        <dbReference type="EMBL" id="EGG25193.1"/>
    </source>
</evidence>
<dbReference type="InterPro" id="IPR006603">
    <property type="entry name" value="PQ-loop_rpt"/>
</dbReference>
<evidence type="ECO:0000256" key="6">
    <source>
        <dbReference type="SAM" id="Phobius"/>
    </source>
</evidence>
<dbReference type="PANTHER" id="PTHR13131:SF7">
    <property type="entry name" value="TRANSMEMBRANE PROTEIN"/>
    <property type="match status" value="1"/>
</dbReference>
<feature type="transmembrane region" description="Helical" evidence="6">
    <location>
        <begin position="25"/>
        <end position="43"/>
    </location>
</feature>
<proteinExistence type="predicted"/>
<protein>
    <submittedName>
        <fullName evidence="7">Transmembrane protein</fullName>
    </submittedName>
</protein>
<dbReference type="RefSeq" id="XP_004363044.1">
    <property type="nucleotide sequence ID" value="XM_004362987.1"/>
</dbReference>
<dbReference type="OrthoDB" id="8048523at2759"/>
<keyword evidence="8" id="KW-1185">Reference proteome</keyword>
<dbReference type="Proteomes" id="UP000007797">
    <property type="component" value="Unassembled WGS sequence"/>
</dbReference>
<feature type="transmembrane region" description="Helical" evidence="6">
    <location>
        <begin position="114"/>
        <end position="132"/>
    </location>
</feature>
<name>F4PHK9_CACFS</name>
<dbReference type="Pfam" id="PF04193">
    <property type="entry name" value="PQ-loop"/>
    <property type="match status" value="2"/>
</dbReference>
<reference evidence="8" key="1">
    <citation type="journal article" date="2011" name="Genome Res.">
        <title>Phylogeny-wide analysis of social amoeba genomes highlights ancient origins for complex intercellular communication.</title>
        <authorList>
            <person name="Heidel A.J."/>
            <person name="Lawal H.M."/>
            <person name="Felder M."/>
            <person name="Schilde C."/>
            <person name="Helps N.R."/>
            <person name="Tunggal B."/>
            <person name="Rivero F."/>
            <person name="John U."/>
            <person name="Schleicher M."/>
            <person name="Eichinger L."/>
            <person name="Platzer M."/>
            <person name="Noegel A.A."/>
            <person name="Schaap P."/>
            <person name="Gloeckner G."/>
        </authorList>
    </citation>
    <scope>NUCLEOTIDE SEQUENCE [LARGE SCALE GENOMIC DNA]</scope>
    <source>
        <strain evidence="8">SH3</strain>
    </source>
</reference>
<sequence length="234" mass="25943">MGVDNIVSSTSVAAPPSSLTSTSTSTYYLFGMLATGCFVLQYIPQMYLNYSRKSVQGFSLHSVVIKLIGAAFLFVNSSLTGETIPVILYGLFNVLQHTIFIFQFSIYSKESSNSSLPFIGFPAIPYLIGYLYPQSLYITNSIKPLTQLFSHIPQAVLCVRDKTTTGVSLSSQYLNFFGGIAGAIMCYGIPPVSFLTYLIYYNSVLQAASIFILYFYYDYNKLIHTGVKDDKSFV</sequence>
<gene>
    <name evidence="7" type="ORF">DFA_03441</name>
</gene>
<comment type="subcellular location">
    <subcellularLocation>
        <location evidence="1">Membrane</location>
        <topology evidence="1">Multi-pass membrane protein</topology>
    </subcellularLocation>
</comment>
<feature type="region of interest" description="Disordered" evidence="5">
    <location>
        <begin position="1"/>
        <end position="22"/>
    </location>
</feature>
<accession>F4PHK9</accession>
<dbReference type="SMART" id="SM00679">
    <property type="entry name" value="CTNS"/>
    <property type="match status" value="2"/>
</dbReference>
<dbReference type="PANTHER" id="PTHR13131">
    <property type="entry name" value="CYSTINOSIN"/>
    <property type="match status" value="1"/>
</dbReference>
<evidence type="ECO:0000256" key="1">
    <source>
        <dbReference type="ARBA" id="ARBA00004141"/>
    </source>
</evidence>
<keyword evidence="3 6" id="KW-1133">Transmembrane helix</keyword>
<feature type="transmembrane region" description="Helical" evidence="6">
    <location>
        <begin position="55"/>
        <end position="75"/>
    </location>
</feature>
<dbReference type="GO" id="GO:0015184">
    <property type="term" value="F:L-cystine transmembrane transporter activity"/>
    <property type="evidence" value="ECO:0007669"/>
    <property type="project" value="TreeGrafter"/>
</dbReference>
<dbReference type="Gene3D" id="1.20.1280.290">
    <property type="match status" value="1"/>
</dbReference>
<feature type="compositionally biased region" description="Low complexity" evidence="5">
    <location>
        <begin position="7"/>
        <end position="22"/>
    </location>
</feature>
<dbReference type="GO" id="GO:0005774">
    <property type="term" value="C:vacuolar membrane"/>
    <property type="evidence" value="ECO:0007669"/>
    <property type="project" value="TreeGrafter"/>
</dbReference>
<feature type="transmembrane region" description="Helical" evidence="6">
    <location>
        <begin position="197"/>
        <end position="217"/>
    </location>
</feature>
<dbReference type="InterPro" id="IPR005282">
    <property type="entry name" value="LC_transporter"/>
</dbReference>
<evidence type="ECO:0000256" key="4">
    <source>
        <dbReference type="ARBA" id="ARBA00023136"/>
    </source>
</evidence>
<dbReference type="GeneID" id="14877351"/>
<organism evidence="7 8">
    <name type="scientific">Cavenderia fasciculata</name>
    <name type="common">Slime mold</name>
    <name type="synonym">Dictyostelium fasciculatum</name>
    <dbReference type="NCBI Taxonomy" id="261658"/>
    <lineage>
        <taxon>Eukaryota</taxon>
        <taxon>Amoebozoa</taxon>
        <taxon>Evosea</taxon>
        <taxon>Eumycetozoa</taxon>
        <taxon>Dictyostelia</taxon>
        <taxon>Acytosteliales</taxon>
        <taxon>Cavenderiaceae</taxon>
        <taxon>Cavenderia</taxon>
    </lineage>
</organism>
<dbReference type="KEGG" id="dfa:DFA_03441"/>
<evidence type="ECO:0000256" key="3">
    <source>
        <dbReference type="ARBA" id="ARBA00022989"/>
    </source>
</evidence>
<dbReference type="EMBL" id="GL883006">
    <property type="protein sequence ID" value="EGG25193.1"/>
    <property type="molecule type" value="Genomic_DNA"/>
</dbReference>
<feature type="transmembrane region" description="Helical" evidence="6">
    <location>
        <begin position="173"/>
        <end position="190"/>
    </location>
</feature>